<name>A0ABQ5PWX1_9BACT</name>
<dbReference type="Gene3D" id="3.40.50.150">
    <property type="entry name" value="Vaccinia Virus protein VP39"/>
    <property type="match status" value="1"/>
</dbReference>
<evidence type="ECO:0008006" key="3">
    <source>
        <dbReference type="Google" id="ProtNLM"/>
    </source>
</evidence>
<keyword evidence="2" id="KW-1185">Reference proteome</keyword>
<sequence>MGLMRKVRHAARDHWPVVAARCFFWLKVFLHRIGPRRGLKRLHVGCGRNRFEGWINADIDPRAELVIFLERRLPFSDGALVRIYSEHVLEHVPYATGLAFLKEAHRTLQKGGVLRIAMPDLQELVAGYHLEDWRTRLDWVRWPEYAFIRTRAEMINIGFRWWGHQHLYDREELERVLREAGFQQISFPANLESDHVDLRGLETRKDSLLVAEAIR</sequence>
<dbReference type="Pfam" id="PF13489">
    <property type="entry name" value="Methyltransf_23"/>
    <property type="match status" value="1"/>
</dbReference>
<protein>
    <recommendedName>
        <fullName evidence="3">Methyltransferase domain-containing protein</fullName>
    </recommendedName>
</protein>
<comment type="caution">
    <text evidence="1">The sequence shown here is derived from an EMBL/GenBank/DDBJ whole genome shotgun (WGS) entry which is preliminary data.</text>
</comment>
<dbReference type="InterPro" id="IPR029063">
    <property type="entry name" value="SAM-dependent_MTases_sf"/>
</dbReference>
<evidence type="ECO:0000313" key="2">
    <source>
        <dbReference type="Proteomes" id="UP001165044"/>
    </source>
</evidence>
<dbReference type="Proteomes" id="UP001165044">
    <property type="component" value="Unassembled WGS sequence"/>
</dbReference>
<dbReference type="EMBL" id="BSDC01000001">
    <property type="protein sequence ID" value="GLH66872.1"/>
    <property type="molecule type" value="Genomic_DNA"/>
</dbReference>
<dbReference type="RefSeq" id="WP_309559873.1">
    <property type="nucleotide sequence ID" value="NZ_BSDC01000001.1"/>
</dbReference>
<accession>A0ABQ5PWX1</accession>
<gene>
    <name evidence="1" type="ORF">GETHED_12360</name>
</gene>
<organism evidence="1 2">
    <name type="scientific">Geothrix edaphica</name>
    <dbReference type="NCBI Taxonomy" id="2927976"/>
    <lineage>
        <taxon>Bacteria</taxon>
        <taxon>Pseudomonadati</taxon>
        <taxon>Acidobacteriota</taxon>
        <taxon>Holophagae</taxon>
        <taxon>Holophagales</taxon>
        <taxon>Holophagaceae</taxon>
        <taxon>Geothrix</taxon>
    </lineage>
</organism>
<evidence type="ECO:0000313" key="1">
    <source>
        <dbReference type="EMBL" id="GLH66872.1"/>
    </source>
</evidence>
<dbReference type="SUPFAM" id="SSF53335">
    <property type="entry name" value="S-adenosyl-L-methionine-dependent methyltransferases"/>
    <property type="match status" value="1"/>
</dbReference>
<proteinExistence type="predicted"/>
<reference evidence="1" key="1">
    <citation type="journal article" date="2023" name="Antonie Van Leeuwenhoek">
        <title>Mesoterricola silvestris gen. nov., sp. nov., Mesoterricola sediminis sp. nov., Geothrix oryzae sp. nov., Geothrix edaphica sp. nov., Geothrix rubra sp. nov., and Geothrix limicola sp. nov., six novel members of Acidobacteriota isolated from soils.</title>
        <authorList>
            <person name="Itoh H."/>
            <person name="Sugisawa Y."/>
            <person name="Mise K."/>
            <person name="Xu Z."/>
            <person name="Kuniyasu M."/>
            <person name="Ushijima N."/>
            <person name="Kawano K."/>
            <person name="Kobayashi E."/>
            <person name="Shiratori Y."/>
            <person name="Masuda Y."/>
            <person name="Senoo K."/>
        </authorList>
    </citation>
    <scope>NUCLEOTIDE SEQUENCE</scope>
    <source>
        <strain evidence="1">Red802</strain>
    </source>
</reference>